<dbReference type="Gene3D" id="3.30.70.270">
    <property type="match status" value="1"/>
</dbReference>
<feature type="transmembrane region" description="Helical" evidence="3">
    <location>
        <begin position="123"/>
        <end position="140"/>
    </location>
</feature>
<comment type="caution">
    <text evidence="5">The sequence shown here is derived from an EMBL/GenBank/DDBJ whole genome shotgun (WGS) entry which is preliminary data.</text>
</comment>
<dbReference type="PANTHER" id="PTHR45138:SF9">
    <property type="entry name" value="DIGUANYLATE CYCLASE DGCM-RELATED"/>
    <property type="match status" value="1"/>
</dbReference>
<dbReference type="Pfam" id="PF00990">
    <property type="entry name" value="GGDEF"/>
    <property type="match status" value="1"/>
</dbReference>
<evidence type="ECO:0000256" key="1">
    <source>
        <dbReference type="ARBA" id="ARBA00012528"/>
    </source>
</evidence>
<dbReference type="InterPro" id="IPR050469">
    <property type="entry name" value="Diguanylate_Cyclase"/>
</dbReference>
<dbReference type="SUPFAM" id="SSF55073">
    <property type="entry name" value="Nucleotide cyclase"/>
    <property type="match status" value="1"/>
</dbReference>
<gene>
    <name evidence="5" type="ORF">GGR20_000560</name>
</gene>
<evidence type="ECO:0000256" key="3">
    <source>
        <dbReference type="SAM" id="Phobius"/>
    </source>
</evidence>
<proteinExistence type="predicted"/>
<dbReference type="PROSITE" id="PS50887">
    <property type="entry name" value="GGDEF"/>
    <property type="match status" value="1"/>
</dbReference>
<feature type="transmembrane region" description="Helical" evidence="3">
    <location>
        <begin position="29"/>
        <end position="48"/>
    </location>
</feature>
<evidence type="ECO:0000313" key="6">
    <source>
        <dbReference type="Proteomes" id="UP000547011"/>
    </source>
</evidence>
<dbReference type="InterPro" id="IPR043128">
    <property type="entry name" value="Rev_trsase/Diguanyl_cyclase"/>
</dbReference>
<dbReference type="InterPro" id="IPR029787">
    <property type="entry name" value="Nucleotide_cyclase"/>
</dbReference>
<dbReference type="EC" id="2.7.7.65" evidence="1"/>
<feature type="transmembrane region" description="Helical" evidence="3">
    <location>
        <begin position="54"/>
        <end position="73"/>
    </location>
</feature>
<sequence length="379" mass="42679">MHRLFNWLILADVESSVARAQLRELRNHLPLLYSLLIANASLLTWTYSDITPFWMSWGTFACASAVCLSRIPFWLRLRTSKISDQDVLRHLRRAVLLSGVLALLFIGWAMLLDGYGSALEHSYSAIFIATTVICSLFCLMHLPQAATMIVVLVAPVYVGYYAFAEVDLVFLGIALNVVLVVLVMMKVLFRAFHTFTTMIRSQNEIIARHLEVEKLNIENERLANTDALTELTNRRYFFVELQKWIDQKDAEFTLALLDLDKFKPINDRYGHPAGDQLLATIGGRLKKLCNKDILISRLGGDEFGVLIRLDPDQFMGHAHDTITAPVEIFGKSLSVGCSIGFARFPTSARTADELLHQADADLYANKRSKVQTLGIRTAI</sequence>
<dbReference type="EMBL" id="JACIEW010000001">
    <property type="protein sequence ID" value="MBB4050942.1"/>
    <property type="molecule type" value="Genomic_DNA"/>
</dbReference>
<dbReference type="InterPro" id="IPR000160">
    <property type="entry name" value="GGDEF_dom"/>
</dbReference>
<feature type="transmembrane region" description="Helical" evidence="3">
    <location>
        <begin position="94"/>
        <end position="111"/>
    </location>
</feature>
<evidence type="ECO:0000259" key="4">
    <source>
        <dbReference type="PROSITE" id="PS50887"/>
    </source>
</evidence>
<accession>A0A7W6IJU7</accession>
<dbReference type="Proteomes" id="UP000547011">
    <property type="component" value="Unassembled WGS sequence"/>
</dbReference>
<keyword evidence="3" id="KW-1133">Transmembrane helix</keyword>
<dbReference type="PANTHER" id="PTHR45138">
    <property type="entry name" value="REGULATORY COMPONENTS OF SENSORY TRANSDUCTION SYSTEM"/>
    <property type="match status" value="1"/>
</dbReference>
<dbReference type="GO" id="GO:0052621">
    <property type="term" value="F:diguanylate cyclase activity"/>
    <property type="evidence" value="ECO:0007669"/>
    <property type="project" value="UniProtKB-EC"/>
</dbReference>
<dbReference type="CDD" id="cd01949">
    <property type="entry name" value="GGDEF"/>
    <property type="match status" value="1"/>
</dbReference>
<keyword evidence="3" id="KW-0472">Membrane</keyword>
<reference evidence="5 6" key="1">
    <citation type="submission" date="2020-08" db="EMBL/GenBank/DDBJ databases">
        <title>Genomic Encyclopedia of Type Strains, Phase IV (KMG-IV): sequencing the most valuable type-strain genomes for metagenomic binning, comparative biology and taxonomic classification.</title>
        <authorList>
            <person name="Goeker M."/>
        </authorList>
    </citation>
    <scope>NUCLEOTIDE SEQUENCE [LARGE SCALE GENOMIC DNA]</scope>
    <source>
        <strain evidence="5 6">DSM 23447</strain>
    </source>
</reference>
<keyword evidence="6" id="KW-1185">Reference proteome</keyword>
<name>A0A7W6IJU7_9HYPH</name>
<organism evidence="5 6">
    <name type="scientific">Devosia subaequoris</name>
    <dbReference type="NCBI Taxonomy" id="395930"/>
    <lineage>
        <taxon>Bacteria</taxon>
        <taxon>Pseudomonadati</taxon>
        <taxon>Pseudomonadota</taxon>
        <taxon>Alphaproteobacteria</taxon>
        <taxon>Hyphomicrobiales</taxon>
        <taxon>Devosiaceae</taxon>
        <taxon>Devosia</taxon>
    </lineage>
</organism>
<dbReference type="AlphaFoldDB" id="A0A7W6IJU7"/>
<keyword evidence="3" id="KW-0812">Transmembrane</keyword>
<evidence type="ECO:0000313" key="5">
    <source>
        <dbReference type="EMBL" id="MBB4050942.1"/>
    </source>
</evidence>
<feature type="transmembrane region" description="Helical" evidence="3">
    <location>
        <begin position="169"/>
        <end position="189"/>
    </location>
</feature>
<evidence type="ECO:0000256" key="2">
    <source>
        <dbReference type="ARBA" id="ARBA00034247"/>
    </source>
</evidence>
<feature type="transmembrane region" description="Helical" evidence="3">
    <location>
        <begin position="145"/>
        <end position="163"/>
    </location>
</feature>
<feature type="domain" description="GGDEF" evidence="4">
    <location>
        <begin position="250"/>
        <end position="378"/>
    </location>
</feature>
<protein>
    <recommendedName>
        <fullName evidence="1">diguanylate cyclase</fullName>
        <ecNumber evidence="1">2.7.7.65</ecNumber>
    </recommendedName>
</protein>
<dbReference type="SMART" id="SM00267">
    <property type="entry name" value="GGDEF"/>
    <property type="match status" value="1"/>
</dbReference>
<dbReference type="RefSeq" id="WP_183309689.1">
    <property type="nucleotide sequence ID" value="NZ_JACIEW010000001.1"/>
</dbReference>
<dbReference type="NCBIfam" id="TIGR00254">
    <property type="entry name" value="GGDEF"/>
    <property type="match status" value="1"/>
</dbReference>
<comment type="catalytic activity">
    <reaction evidence="2">
        <text>2 GTP = 3',3'-c-di-GMP + 2 diphosphate</text>
        <dbReference type="Rhea" id="RHEA:24898"/>
        <dbReference type="ChEBI" id="CHEBI:33019"/>
        <dbReference type="ChEBI" id="CHEBI:37565"/>
        <dbReference type="ChEBI" id="CHEBI:58805"/>
        <dbReference type="EC" id="2.7.7.65"/>
    </reaction>
</comment>